<protein>
    <submittedName>
        <fullName evidence="7">MarR family transcriptional regulator</fullName>
    </submittedName>
</protein>
<dbReference type="CDD" id="cd00090">
    <property type="entry name" value="HTH_ARSR"/>
    <property type="match status" value="1"/>
</dbReference>
<evidence type="ECO:0000256" key="3">
    <source>
        <dbReference type="ARBA" id="ARBA00023015"/>
    </source>
</evidence>
<proteinExistence type="predicted"/>
<dbReference type="InterPro" id="IPR055166">
    <property type="entry name" value="Transc_reg_Sar_Rot_HTH"/>
</dbReference>
<dbReference type="InterPro" id="IPR000835">
    <property type="entry name" value="HTH_MarR-typ"/>
</dbReference>
<dbReference type="InterPro" id="IPR039422">
    <property type="entry name" value="MarR/SlyA-like"/>
</dbReference>
<evidence type="ECO:0000256" key="4">
    <source>
        <dbReference type="ARBA" id="ARBA00023125"/>
    </source>
</evidence>
<evidence type="ECO:0000256" key="2">
    <source>
        <dbReference type="ARBA" id="ARBA00022490"/>
    </source>
</evidence>
<organism evidence="7 8">
    <name type="scientific">Cronobacter condimenti 1330</name>
    <dbReference type="NCBI Taxonomy" id="1073999"/>
    <lineage>
        <taxon>Bacteria</taxon>
        <taxon>Pseudomonadati</taxon>
        <taxon>Pseudomonadota</taxon>
        <taxon>Gammaproteobacteria</taxon>
        <taxon>Enterobacterales</taxon>
        <taxon>Enterobacteriaceae</taxon>
        <taxon>Cronobacter</taxon>
    </lineage>
</organism>
<dbReference type="InterPro" id="IPR036390">
    <property type="entry name" value="WH_DNA-bd_sf"/>
</dbReference>
<sequence>MAVPQTSARIKAITATGKNSLAIKSCAIYIQSMKTTQQQRAGLPLDLDNQLCFALYSTNLALHKIYRQLLTPLGLTYPQYLVMLVLWEQDDVTVSEIGERLFLDSATLTPLLKRLESAGLVMRQRSRQDERQVIVTLTDAGRELKAKAHGIPGSVICAAACDKETLLSLKAQLETLRSNLNQQ</sequence>
<evidence type="ECO:0000256" key="1">
    <source>
        <dbReference type="ARBA" id="ARBA00004496"/>
    </source>
</evidence>
<evidence type="ECO:0000256" key="5">
    <source>
        <dbReference type="ARBA" id="ARBA00023163"/>
    </source>
</evidence>
<comment type="subcellular location">
    <subcellularLocation>
        <location evidence="1">Cytoplasm</location>
    </subcellularLocation>
</comment>
<evidence type="ECO:0000313" key="7">
    <source>
        <dbReference type="EMBL" id="ALB61535.1"/>
    </source>
</evidence>
<evidence type="ECO:0000313" key="8">
    <source>
        <dbReference type="Proteomes" id="UP000067320"/>
    </source>
</evidence>
<dbReference type="SMART" id="SM00347">
    <property type="entry name" value="HTH_MARR"/>
    <property type="match status" value="1"/>
</dbReference>
<reference evidence="8" key="1">
    <citation type="submission" date="2015-09" db="EMBL/GenBank/DDBJ databases">
        <title>Cronobacter genome sequencing and assembly.</title>
        <authorList>
            <person name="Descombes P."/>
            <person name="Baert L."/>
            <person name="Ngom-Bru C."/>
            <person name="Barretto C."/>
        </authorList>
    </citation>
    <scope>NUCLEOTIDE SEQUENCE [LARGE SCALE GENOMIC DNA]</scope>
    <source>
        <strain evidence="8">LMG 26250</strain>
    </source>
</reference>
<reference evidence="7 8" key="2">
    <citation type="journal article" date="2016" name="Genome Announc.">
        <title>Fully Closed Genome Sequences of Five Type Strains of the Genus Cronobacter and One Cronobacter sakazakii Strain.</title>
        <authorList>
            <person name="Moine D."/>
            <person name="Kassam M."/>
            <person name="Baert L."/>
            <person name="Tang Y."/>
            <person name="Barretto C."/>
            <person name="Ngom Bru C."/>
            <person name="Klijn A."/>
            <person name="Descombes P."/>
        </authorList>
    </citation>
    <scope>NUCLEOTIDE SEQUENCE [LARGE SCALE GENOMIC DNA]</scope>
    <source>
        <strain evidence="7 8">LMG 26250</strain>
    </source>
</reference>
<dbReference type="PROSITE" id="PS50995">
    <property type="entry name" value="HTH_MARR_2"/>
    <property type="match status" value="1"/>
</dbReference>
<dbReference type="InterPro" id="IPR011991">
    <property type="entry name" value="ArsR-like_HTH"/>
</dbReference>
<keyword evidence="2" id="KW-0963">Cytoplasm</keyword>
<dbReference type="PRINTS" id="PR00598">
    <property type="entry name" value="HTHMARR"/>
</dbReference>
<keyword evidence="4" id="KW-0238">DNA-binding</keyword>
<evidence type="ECO:0000259" key="6">
    <source>
        <dbReference type="PROSITE" id="PS50995"/>
    </source>
</evidence>
<dbReference type="EMBL" id="CP012264">
    <property type="protein sequence ID" value="ALB61535.1"/>
    <property type="molecule type" value="Genomic_DNA"/>
</dbReference>
<dbReference type="SUPFAM" id="SSF46785">
    <property type="entry name" value="Winged helix' DNA-binding domain"/>
    <property type="match status" value="1"/>
</dbReference>
<accession>A0ABM5V971</accession>
<feature type="domain" description="HTH marR-type" evidence="6">
    <location>
        <begin position="48"/>
        <end position="183"/>
    </location>
</feature>
<dbReference type="InterPro" id="IPR036388">
    <property type="entry name" value="WH-like_DNA-bd_sf"/>
</dbReference>
<name>A0ABM5V971_9ENTR</name>
<dbReference type="PANTHER" id="PTHR33164">
    <property type="entry name" value="TRANSCRIPTIONAL REGULATOR, MARR FAMILY"/>
    <property type="match status" value="1"/>
</dbReference>
<dbReference type="PANTHER" id="PTHR33164:SF5">
    <property type="entry name" value="ORGANIC HYDROPEROXIDE RESISTANCE TRANSCRIPTIONAL REGULATOR"/>
    <property type="match status" value="1"/>
</dbReference>
<keyword evidence="8" id="KW-1185">Reference proteome</keyword>
<gene>
    <name evidence="7" type="ORF">AFK62_03005</name>
</gene>
<keyword evidence="5" id="KW-0804">Transcription</keyword>
<dbReference type="Proteomes" id="UP000067320">
    <property type="component" value="Chromosome"/>
</dbReference>
<dbReference type="Pfam" id="PF22381">
    <property type="entry name" value="Staph_reg_Sar_Rot"/>
    <property type="match status" value="1"/>
</dbReference>
<keyword evidence="3" id="KW-0805">Transcription regulation</keyword>
<dbReference type="Gene3D" id="1.10.10.10">
    <property type="entry name" value="Winged helix-like DNA-binding domain superfamily/Winged helix DNA-binding domain"/>
    <property type="match status" value="1"/>
</dbReference>